<reference evidence="2" key="1">
    <citation type="submission" date="2011-04" db="EMBL/GenBank/DDBJ databases">
        <title>The complete genome of Spirochaeta coccoides DSM 17374.</title>
        <authorList>
            <person name="Lucas S."/>
            <person name="Copeland A."/>
            <person name="Lapidus A."/>
            <person name="Bruce D."/>
            <person name="Goodwin L."/>
            <person name="Pitluck S."/>
            <person name="Peters L."/>
            <person name="Kyrpides N."/>
            <person name="Mavromatis K."/>
            <person name="Pagani I."/>
            <person name="Ivanova N."/>
            <person name="Ovchinnikova G."/>
            <person name="Lu M."/>
            <person name="Detter J.C."/>
            <person name="Tapia R."/>
            <person name="Han C."/>
            <person name="Land M."/>
            <person name="Hauser L."/>
            <person name="Markowitz V."/>
            <person name="Cheng J.-F."/>
            <person name="Hugenholtz P."/>
            <person name="Woyke T."/>
            <person name="Wu D."/>
            <person name="Spring S."/>
            <person name="Schroeder M."/>
            <person name="Brambilla E."/>
            <person name="Klenk H.-P."/>
            <person name="Eisen J.A."/>
        </authorList>
    </citation>
    <scope>NUCLEOTIDE SEQUENCE [LARGE SCALE GENOMIC DNA]</scope>
    <source>
        <strain evidence="2">ATCC BAA-1237 / DSM 17374 / SPN1</strain>
    </source>
</reference>
<keyword evidence="2" id="KW-1185">Reference proteome</keyword>
<organism evidence="1 2">
    <name type="scientific">Parasphaerochaeta coccoides (strain ATCC BAA-1237 / DSM 17374 / SPN1)</name>
    <name type="common">Sphaerochaeta coccoides</name>
    <dbReference type="NCBI Taxonomy" id="760011"/>
    <lineage>
        <taxon>Bacteria</taxon>
        <taxon>Pseudomonadati</taxon>
        <taxon>Spirochaetota</taxon>
        <taxon>Spirochaetia</taxon>
        <taxon>Spirochaetales</taxon>
        <taxon>Sphaerochaetaceae</taxon>
        <taxon>Parasphaerochaeta</taxon>
    </lineage>
</organism>
<dbReference type="PANTHER" id="PTHR34817:SF2">
    <property type="entry name" value="NUCLEOTIDYLTRANSFERASE"/>
    <property type="match status" value="1"/>
</dbReference>
<protein>
    <submittedName>
        <fullName evidence="1">Nucleotidyltransferase</fullName>
    </submittedName>
</protein>
<dbReference type="PANTHER" id="PTHR34817">
    <property type="entry name" value="NUCLEOTIDYLTRANSFERASE"/>
    <property type="match status" value="1"/>
</dbReference>
<name>F4GKB8_PARC1</name>
<dbReference type="Proteomes" id="UP000007939">
    <property type="component" value="Chromosome"/>
</dbReference>
<evidence type="ECO:0000313" key="2">
    <source>
        <dbReference type="Proteomes" id="UP000007939"/>
    </source>
</evidence>
<sequence length="270" mass="32668">MYYNWTMDRKIYDTIKERLLEVEKEHKVKILYAVESGSRSWGIESTNSDYDVRFIYVHDKNWYLNILPKKDVIEYPIVDEFDYAGWDLRKTLFLANKSNPVLFEWLKSPIIYYKDNYFYDVMEQLSQEYFSPISSVYHYLHMARGNYRQFLQTDKVKIKKYFYVLRPLMACMWIEKYKESPPVEFEKLLTQITEKELLDEITDLLKKKKSGIELGLEPRRDRINDFIEKILQHFEDVASSFDPKKKPKQKILEEGFIGILDYMEKQRDIG</sequence>
<dbReference type="EMBL" id="CP002659">
    <property type="protein sequence ID" value="AEC02314.1"/>
    <property type="molecule type" value="Genomic_DNA"/>
</dbReference>
<proteinExistence type="predicted"/>
<dbReference type="OrthoDB" id="9796845at2"/>
<dbReference type="STRING" id="760011.Spico_1093"/>
<dbReference type="AlphaFoldDB" id="F4GKB8"/>
<dbReference type="Pfam" id="PF10127">
    <property type="entry name" value="RlaP"/>
    <property type="match status" value="1"/>
</dbReference>
<reference evidence="1 2" key="2">
    <citation type="journal article" date="2012" name="Stand. Genomic Sci.">
        <title>Complete genome sequence of the termite hindgut bacterium Spirochaeta coccoides type strain (SPN1(T)), reclassification in the genus Sphaerochaeta as Sphaerochaeta coccoides comb. nov. and emendations of the family Spirochaetaceae and the genus Sphaerochaeta.</title>
        <authorList>
            <person name="Abt B."/>
            <person name="Han C."/>
            <person name="Scheuner C."/>
            <person name="Lu M."/>
            <person name="Lapidus A."/>
            <person name="Nolan M."/>
            <person name="Lucas S."/>
            <person name="Hammon N."/>
            <person name="Deshpande S."/>
            <person name="Cheng J.F."/>
            <person name="Tapia R."/>
            <person name="Goodwin L.A."/>
            <person name="Pitluck S."/>
            <person name="Liolios K."/>
            <person name="Pagani I."/>
            <person name="Ivanova N."/>
            <person name="Mavromatis K."/>
            <person name="Mikhailova N."/>
            <person name="Huntemann M."/>
            <person name="Pati A."/>
            <person name="Chen A."/>
            <person name="Palaniappan K."/>
            <person name="Land M."/>
            <person name="Hauser L."/>
            <person name="Brambilla E.M."/>
            <person name="Rohde M."/>
            <person name="Spring S."/>
            <person name="Gronow S."/>
            <person name="Goker M."/>
            <person name="Woyke T."/>
            <person name="Bristow J."/>
            <person name="Eisen J.A."/>
            <person name="Markowitz V."/>
            <person name="Hugenholtz P."/>
            <person name="Kyrpides N.C."/>
            <person name="Klenk H.P."/>
            <person name="Detter J.C."/>
        </authorList>
    </citation>
    <scope>NUCLEOTIDE SEQUENCE [LARGE SCALE GENOMIC DNA]</scope>
    <source>
        <strain evidence="2">ATCC BAA-1237 / DSM 17374 / SPN1</strain>
    </source>
</reference>
<dbReference type="HOGENOM" id="CLU_084690_0_0_12"/>
<gene>
    <name evidence="1" type="ordered locus">Spico_1093</name>
</gene>
<evidence type="ECO:0000313" key="1">
    <source>
        <dbReference type="EMBL" id="AEC02314.1"/>
    </source>
</evidence>
<accession>F4GKB8</accession>
<dbReference type="eggNOG" id="COG3541">
    <property type="taxonomic scope" value="Bacteria"/>
</dbReference>
<dbReference type="KEGG" id="scc:Spico_1093"/>
<dbReference type="InterPro" id="IPR018775">
    <property type="entry name" value="RlaP"/>
</dbReference>